<evidence type="ECO:0000313" key="2">
    <source>
        <dbReference type="Proteomes" id="UP000805841"/>
    </source>
</evidence>
<organism evidence="1 2">
    <name type="scientific">Pseudomonas typographi</name>
    <dbReference type="NCBI Taxonomy" id="2715964"/>
    <lineage>
        <taxon>Bacteria</taxon>
        <taxon>Pseudomonadati</taxon>
        <taxon>Pseudomonadota</taxon>
        <taxon>Gammaproteobacteria</taxon>
        <taxon>Pseudomonadales</taxon>
        <taxon>Pseudomonadaceae</taxon>
        <taxon>Pseudomonas</taxon>
    </lineage>
</organism>
<reference evidence="1 2" key="1">
    <citation type="journal article" date="2020" name="Insects">
        <title>Bacteria Belonging to Pseudomonas typographi sp. nov. from the Bark Beetle Ips typographus Have Genomic Potential to Aid in the Host Ecology.</title>
        <authorList>
            <person name="Peral-Aranega E."/>
            <person name="Saati-Santamaria Z."/>
            <person name="Kolarik M."/>
            <person name="Rivas R."/>
            <person name="Garcia-Fraile P."/>
        </authorList>
    </citation>
    <scope>NUCLEOTIDE SEQUENCE [LARGE SCALE GENOMIC DNA]</scope>
    <source>
        <strain evidence="1 2">CA3A</strain>
    </source>
</reference>
<gene>
    <name evidence="1" type="ORF">HAQ05_28405</name>
</gene>
<evidence type="ECO:0000313" key="1">
    <source>
        <dbReference type="EMBL" id="MBD1602590.1"/>
    </source>
</evidence>
<proteinExistence type="predicted"/>
<name>A0ABR7ZAN6_9PSED</name>
<dbReference type="EMBL" id="JAAOCA010000192">
    <property type="protein sequence ID" value="MBD1602590.1"/>
    <property type="molecule type" value="Genomic_DNA"/>
</dbReference>
<dbReference type="Proteomes" id="UP000805841">
    <property type="component" value="Unassembled WGS sequence"/>
</dbReference>
<accession>A0ABR7ZAN6</accession>
<sequence length="70" mass="7224">MLALMGGPVGLVFIAGAAALSFVDFRSSADKAAEGLEGLKGPLDDVIAKFKALTRDQKAAAMVKWSEAEA</sequence>
<dbReference type="RefSeq" id="WP_190427778.1">
    <property type="nucleotide sequence ID" value="NZ_JAAOCA010000192.1"/>
</dbReference>
<keyword evidence="2" id="KW-1185">Reference proteome</keyword>
<comment type="caution">
    <text evidence="1">The sequence shown here is derived from an EMBL/GenBank/DDBJ whole genome shotgun (WGS) entry which is preliminary data.</text>
</comment>
<evidence type="ECO:0008006" key="3">
    <source>
        <dbReference type="Google" id="ProtNLM"/>
    </source>
</evidence>
<protein>
    <recommendedName>
        <fullName evidence="3">Chemotaxis protein</fullName>
    </recommendedName>
</protein>
<feature type="non-terminal residue" evidence="1">
    <location>
        <position position="70"/>
    </location>
</feature>